<proteinExistence type="predicted"/>
<name>A0A6P6ADJ5_DURZI</name>
<gene>
    <name evidence="3" type="primary">LOC111308646</name>
</gene>
<dbReference type="AlphaFoldDB" id="A0A6P6ADJ5"/>
<evidence type="ECO:0000313" key="3">
    <source>
        <dbReference type="RefSeq" id="XP_022762861.1"/>
    </source>
</evidence>
<dbReference type="Proteomes" id="UP000515121">
    <property type="component" value="Unplaced"/>
</dbReference>
<sequence length="158" mass="18506">MAMRIPLFQFSSNNLPRPRKLPNHPFTSRPNKIHNISCTKKNLGDTALALDLAISVEKINTHLEQKEKAMKKSMELLFSELCQYLSLKEEEVNMKWRKMKEEEKWVLVKEFVNEWGVNFHPLSVRSVKEMVDEYLQDDKSSSVMFPGFKRMLGLSEDT</sequence>
<feature type="domain" description="DUF7026" evidence="1">
    <location>
        <begin position="66"/>
        <end position="115"/>
    </location>
</feature>
<dbReference type="Pfam" id="PF22950">
    <property type="entry name" value="DUF7026"/>
    <property type="match status" value="1"/>
</dbReference>
<protein>
    <submittedName>
        <fullName evidence="3">Uncharacterized protein LOC111308646</fullName>
    </submittedName>
</protein>
<dbReference type="OrthoDB" id="1920063at2759"/>
<accession>A0A6P6ADJ5</accession>
<organism evidence="2 3">
    <name type="scientific">Durio zibethinus</name>
    <name type="common">Durian</name>
    <dbReference type="NCBI Taxonomy" id="66656"/>
    <lineage>
        <taxon>Eukaryota</taxon>
        <taxon>Viridiplantae</taxon>
        <taxon>Streptophyta</taxon>
        <taxon>Embryophyta</taxon>
        <taxon>Tracheophyta</taxon>
        <taxon>Spermatophyta</taxon>
        <taxon>Magnoliopsida</taxon>
        <taxon>eudicotyledons</taxon>
        <taxon>Gunneridae</taxon>
        <taxon>Pentapetalae</taxon>
        <taxon>rosids</taxon>
        <taxon>malvids</taxon>
        <taxon>Malvales</taxon>
        <taxon>Malvaceae</taxon>
        <taxon>Helicteroideae</taxon>
        <taxon>Durio</taxon>
    </lineage>
</organism>
<dbReference type="KEGG" id="dzi:111308646"/>
<dbReference type="RefSeq" id="XP_022762861.1">
    <property type="nucleotide sequence ID" value="XM_022907126.1"/>
</dbReference>
<dbReference type="InterPro" id="IPR054290">
    <property type="entry name" value="DUF7026"/>
</dbReference>
<dbReference type="GeneID" id="111308646"/>
<keyword evidence="2" id="KW-1185">Reference proteome</keyword>
<evidence type="ECO:0000259" key="1">
    <source>
        <dbReference type="Pfam" id="PF22950"/>
    </source>
</evidence>
<reference evidence="3" key="1">
    <citation type="submission" date="2025-08" db="UniProtKB">
        <authorList>
            <consortium name="RefSeq"/>
        </authorList>
    </citation>
    <scope>IDENTIFICATION</scope>
    <source>
        <tissue evidence="3">Fruit stalk</tissue>
    </source>
</reference>
<evidence type="ECO:0000313" key="2">
    <source>
        <dbReference type="Proteomes" id="UP000515121"/>
    </source>
</evidence>